<sequence>AEFKGRYAKLSKKEKGVLLDQFTDLTGYNRSYASRILNLREGKVVGCAKVYGRKVKYVLDKNKRIKRKNSRIYGLGYIFCLI</sequence>
<organism evidence="1">
    <name type="scientific">marine sediment metagenome</name>
    <dbReference type="NCBI Taxonomy" id="412755"/>
    <lineage>
        <taxon>unclassified sequences</taxon>
        <taxon>metagenomes</taxon>
        <taxon>ecological metagenomes</taxon>
    </lineage>
</organism>
<comment type="caution">
    <text evidence="1">The sequence shown here is derived from an EMBL/GenBank/DDBJ whole genome shotgun (WGS) entry which is preliminary data.</text>
</comment>
<gene>
    <name evidence="1" type="ORF">S03H2_39768</name>
</gene>
<protein>
    <submittedName>
        <fullName evidence="1">Uncharacterized protein</fullName>
    </submittedName>
</protein>
<reference evidence="1" key="1">
    <citation type="journal article" date="2014" name="Front. Microbiol.">
        <title>High frequency of phylogenetically diverse reductive dehalogenase-homologous genes in deep subseafloor sedimentary metagenomes.</title>
        <authorList>
            <person name="Kawai M."/>
            <person name="Futagami T."/>
            <person name="Toyoda A."/>
            <person name="Takaki Y."/>
            <person name="Nishi S."/>
            <person name="Hori S."/>
            <person name="Arai W."/>
            <person name="Tsubouchi T."/>
            <person name="Morono Y."/>
            <person name="Uchiyama I."/>
            <person name="Ito T."/>
            <person name="Fujiyama A."/>
            <person name="Inagaki F."/>
            <person name="Takami H."/>
        </authorList>
    </citation>
    <scope>NUCLEOTIDE SEQUENCE</scope>
    <source>
        <strain evidence="1">Expedition CK06-06</strain>
    </source>
</reference>
<evidence type="ECO:0000313" key="1">
    <source>
        <dbReference type="EMBL" id="GAH51300.1"/>
    </source>
</evidence>
<dbReference type="EMBL" id="BARU01024614">
    <property type="protein sequence ID" value="GAH51300.1"/>
    <property type="molecule type" value="Genomic_DNA"/>
</dbReference>
<proteinExistence type="predicted"/>
<name>X1H2G3_9ZZZZ</name>
<feature type="non-terminal residue" evidence="1">
    <location>
        <position position="1"/>
    </location>
</feature>
<accession>X1H2G3</accession>
<dbReference type="AlphaFoldDB" id="X1H2G3"/>